<dbReference type="GO" id="GO:0046872">
    <property type="term" value="F:metal ion binding"/>
    <property type="evidence" value="ECO:0007669"/>
    <property type="project" value="UniProtKB-KW"/>
</dbReference>
<name>A0A7T3ZZD3_9MICO</name>
<keyword evidence="8 10" id="KW-0408">Iron</keyword>
<dbReference type="EC" id="1.11.1.6" evidence="3 10"/>
<feature type="binding site" evidence="13">
    <location>
        <position position="112"/>
    </location>
    <ligand>
        <name>heme</name>
        <dbReference type="ChEBI" id="CHEBI:30413"/>
    </ligand>
</feature>
<evidence type="ECO:0000256" key="11">
    <source>
        <dbReference type="PIRSR" id="PIRSR038927-1"/>
    </source>
</evidence>
<dbReference type="EMBL" id="CP065989">
    <property type="protein sequence ID" value="QQB14395.1"/>
    <property type="molecule type" value="Genomic_DNA"/>
</dbReference>
<dbReference type="InterPro" id="IPR041399">
    <property type="entry name" value="Catalase_large_C"/>
</dbReference>
<comment type="function">
    <text evidence="10">Decomposes hydrogen peroxide into water and oxygen; serves to protect cells from the toxic effects of hydrogen peroxide.</text>
</comment>
<dbReference type="InterPro" id="IPR011614">
    <property type="entry name" value="Catalase_core"/>
</dbReference>
<evidence type="ECO:0000256" key="5">
    <source>
        <dbReference type="ARBA" id="ARBA00022617"/>
    </source>
</evidence>
<accession>A0A7T3ZZD3</accession>
<evidence type="ECO:0000259" key="17">
    <source>
        <dbReference type="SMART" id="SM01060"/>
    </source>
</evidence>
<dbReference type="GO" id="GO:0004096">
    <property type="term" value="F:catalase activity"/>
    <property type="evidence" value="ECO:0007669"/>
    <property type="project" value="UniProtKB-UniRule"/>
</dbReference>
<dbReference type="SMART" id="SM01060">
    <property type="entry name" value="Catalase"/>
    <property type="match status" value="1"/>
</dbReference>
<dbReference type="PROSITE" id="PS00437">
    <property type="entry name" value="CATALASE_1"/>
    <property type="match status" value="1"/>
</dbReference>
<evidence type="ECO:0000256" key="3">
    <source>
        <dbReference type="ARBA" id="ARBA00012314"/>
    </source>
</evidence>
<dbReference type="AlphaFoldDB" id="A0A7T3ZZD3"/>
<dbReference type="GO" id="GO:0005829">
    <property type="term" value="C:cytosol"/>
    <property type="evidence" value="ECO:0007669"/>
    <property type="project" value="TreeGrafter"/>
</dbReference>
<evidence type="ECO:0000256" key="9">
    <source>
        <dbReference type="ARBA" id="ARBA00023324"/>
    </source>
</evidence>
<dbReference type="RefSeq" id="WP_198499463.1">
    <property type="nucleotide sequence ID" value="NZ_CP065989.1"/>
</dbReference>
<comment type="cofactor">
    <cofactor evidence="1 10 12">
        <name>heme</name>
        <dbReference type="ChEBI" id="CHEBI:30413"/>
    </cofactor>
</comment>
<feature type="cross-link" description="3'-histidyl-3-tyrosine (His-Tyr)" evidence="14">
    <location>
        <begin position="379"/>
        <end position="402"/>
    </location>
</feature>
<feature type="compositionally biased region" description="Pro residues" evidence="16">
    <location>
        <begin position="14"/>
        <end position="38"/>
    </location>
</feature>
<evidence type="ECO:0000256" key="2">
    <source>
        <dbReference type="ARBA" id="ARBA00010660"/>
    </source>
</evidence>
<dbReference type="Gene3D" id="2.40.180.10">
    <property type="entry name" value="Catalase core domain"/>
    <property type="match status" value="1"/>
</dbReference>
<gene>
    <name evidence="18" type="ORF">I6H47_16950</name>
</gene>
<dbReference type="PROSITE" id="PS00438">
    <property type="entry name" value="CATALASE_2"/>
    <property type="match status" value="1"/>
</dbReference>
<dbReference type="Pfam" id="PF00199">
    <property type="entry name" value="Catalase"/>
    <property type="match status" value="1"/>
</dbReference>
<evidence type="ECO:0000256" key="4">
    <source>
        <dbReference type="ARBA" id="ARBA00022559"/>
    </source>
</evidence>
<evidence type="ECO:0000256" key="7">
    <source>
        <dbReference type="ARBA" id="ARBA00023002"/>
    </source>
</evidence>
<dbReference type="GO" id="GO:0006979">
    <property type="term" value="P:response to oxidative stress"/>
    <property type="evidence" value="ECO:0007669"/>
    <property type="project" value="InterPro"/>
</dbReference>
<dbReference type="GO" id="GO:0020037">
    <property type="term" value="F:heme binding"/>
    <property type="evidence" value="ECO:0007669"/>
    <property type="project" value="UniProtKB-UniRule"/>
</dbReference>
<evidence type="ECO:0000313" key="18">
    <source>
        <dbReference type="EMBL" id="QQB14395.1"/>
    </source>
</evidence>
<dbReference type="PRINTS" id="PR00067">
    <property type="entry name" value="CATALASE"/>
</dbReference>
<evidence type="ECO:0000313" key="19">
    <source>
        <dbReference type="Proteomes" id="UP000595374"/>
    </source>
</evidence>
<dbReference type="InterPro" id="IPR018028">
    <property type="entry name" value="Catalase"/>
</dbReference>
<dbReference type="InterPro" id="IPR024708">
    <property type="entry name" value="Catalase_AS"/>
</dbReference>
<proteinExistence type="inferred from homology"/>
<feature type="binding site" evidence="13">
    <location>
        <position position="151"/>
    </location>
    <ligand>
        <name>heme</name>
        <dbReference type="ChEBI" id="CHEBI:30413"/>
    </ligand>
</feature>
<comment type="similarity">
    <text evidence="2">Belongs to the catalase family. HPII subfamily.</text>
</comment>
<dbReference type="PANTHER" id="PTHR42821">
    <property type="entry name" value="CATALASE"/>
    <property type="match status" value="1"/>
</dbReference>
<dbReference type="SUPFAM" id="SSF52317">
    <property type="entry name" value="Class I glutamine amidotransferase-like"/>
    <property type="match status" value="1"/>
</dbReference>
<dbReference type="PROSITE" id="PS51402">
    <property type="entry name" value="CATALASE_3"/>
    <property type="match status" value="1"/>
</dbReference>
<feature type="binding site" description="axial binding residue" evidence="12">
    <location>
        <position position="402"/>
    </location>
    <ligand>
        <name>heme</name>
        <dbReference type="ChEBI" id="CHEBI:30413"/>
    </ligand>
    <ligandPart>
        <name>Fe</name>
        <dbReference type="ChEBI" id="CHEBI:18248"/>
    </ligandPart>
</feature>
<feature type="domain" description="Catalase core" evidence="17">
    <location>
        <begin position="68"/>
        <end position="456"/>
    </location>
</feature>
<dbReference type="InterPro" id="IPR043156">
    <property type="entry name" value="Catalase_clade2_helical"/>
</dbReference>
<feature type="binding site" evidence="13">
    <location>
        <position position="409"/>
    </location>
    <ligand>
        <name>heme</name>
        <dbReference type="ChEBI" id="CHEBI:30413"/>
    </ligand>
</feature>
<dbReference type="InterPro" id="IPR029062">
    <property type="entry name" value="Class_I_gatase-like"/>
</dbReference>
<keyword evidence="4 10" id="KW-0575">Peroxidase</keyword>
<evidence type="ECO:0000256" key="13">
    <source>
        <dbReference type="PIRSR" id="PIRSR038927-3"/>
    </source>
</evidence>
<keyword evidence="9 10" id="KW-0376">Hydrogen peroxide</keyword>
<dbReference type="Gene3D" id="1.20.1370.20">
    <property type="match status" value="1"/>
</dbReference>
<dbReference type="PIRSF" id="PIRSF038927">
    <property type="entry name" value="Catalase_clade2"/>
    <property type="match status" value="1"/>
</dbReference>
<evidence type="ECO:0000256" key="14">
    <source>
        <dbReference type="PIRSR" id="PIRSR038927-4"/>
    </source>
</evidence>
<dbReference type="Pfam" id="PF06628">
    <property type="entry name" value="Catalase-rel"/>
    <property type="match status" value="1"/>
</dbReference>
<feature type="active site" evidence="11">
    <location>
        <position position="187"/>
    </location>
</feature>
<evidence type="ECO:0000256" key="6">
    <source>
        <dbReference type="ARBA" id="ARBA00022723"/>
    </source>
</evidence>
<dbReference type="InterPro" id="IPR002226">
    <property type="entry name" value="Catalase_haem_BS"/>
</dbReference>
<feature type="binding site" evidence="13">
    <location>
        <position position="398"/>
    </location>
    <ligand>
        <name>heme</name>
        <dbReference type="ChEBI" id="CHEBI:30413"/>
    </ligand>
</feature>
<dbReference type="FunFam" id="2.40.180.10:FF:000003">
    <property type="entry name" value="Catalase"/>
    <property type="match status" value="1"/>
</dbReference>
<evidence type="ECO:0000256" key="10">
    <source>
        <dbReference type="PIRNR" id="PIRNR038927"/>
    </source>
</evidence>
<dbReference type="CDD" id="cd03132">
    <property type="entry name" value="GATase1_catalase"/>
    <property type="match status" value="1"/>
</dbReference>
<evidence type="ECO:0000256" key="12">
    <source>
        <dbReference type="PIRSR" id="PIRSR038927-2"/>
    </source>
</evidence>
<feature type="active site" evidence="11">
    <location>
        <position position="115"/>
    </location>
</feature>
<dbReference type="Proteomes" id="UP000595374">
    <property type="component" value="Chromosome"/>
</dbReference>
<dbReference type="Gene3D" id="3.40.50.880">
    <property type="match status" value="1"/>
</dbReference>
<dbReference type="PANTHER" id="PTHR42821:SF1">
    <property type="entry name" value="CATALASE-B"/>
    <property type="match status" value="1"/>
</dbReference>
<comment type="catalytic activity">
    <reaction evidence="10 15">
        <text>2 H2O2 = O2 + 2 H2O</text>
        <dbReference type="Rhea" id="RHEA:20309"/>
        <dbReference type="ChEBI" id="CHEBI:15377"/>
        <dbReference type="ChEBI" id="CHEBI:15379"/>
        <dbReference type="ChEBI" id="CHEBI:16240"/>
        <dbReference type="EC" id="1.11.1.6"/>
    </reaction>
</comment>
<dbReference type="GO" id="GO:0042744">
    <property type="term" value="P:hydrogen peroxide catabolic process"/>
    <property type="evidence" value="ECO:0007669"/>
    <property type="project" value="UniProtKB-UniRule"/>
</dbReference>
<evidence type="ECO:0000256" key="15">
    <source>
        <dbReference type="RuleBase" id="RU000498"/>
    </source>
</evidence>
<evidence type="ECO:0000256" key="16">
    <source>
        <dbReference type="SAM" id="MobiDB-lite"/>
    </source>
</evidence>
<dbReference type="Pfam" id="PF18011">
    <property type="entry name" value="Catalase_C"/>
    <property type="match status" value="1"/>
</dbReference>
<dbReference type="InterPro" id="IPR010582">
    <property type="entry name" value="Catalase_immune_responsive"/>
</dbReference>
<feature type="binding site" evidence="13">
    <location>
        <position position="200"/>
    </location>
    <ligand>
        <name>heme</name>
        <dbReference type="ChEBI" id="CHEBI:30413"/>
    </ligand>
</feature>
<keyword evidence="5 10" id="KW-0349">Heme</keyword>
<protein>
    <recommendedName>
        <fullName evidence="3 10">Catalase</fullName>
        <ecNumber evidence="3 10">1.11.1.6</ecNumber>
    </recommendedName>
</protein>
<evidence type="ECO:0000256" key="8">
    <source>
        <dbReference type="ARBA" id="ARBA00023004"/>
    </source>
</evidence>
<reference evidence="18 19" key="1">
    <citation type="submission" date="2020-12" db="EMBL/GenBank/DDBJ databases">
        <title>FDA dAtabase for Regulatory Grade micrObial Sequences (FDA-ARGOS): Supporting development and validation of Infectious Disease Dx tests.</title>
        <authorList>
            <person name="Sproer C."/>
            <person name="Gronow S."/>
            <person name="Severitt S."/>
            <person name="Schroder I."/>
            <person name="Tallon L."/>
            <person name="Sadzewicz L."/>
            <person name="Zhao X."/>
            <person name="Boylan J."/>
            <person name="Ott S."/>
            <person name="Bowen H."/>
            <person name="Vavikolanu K."/>
            <person name="Mehta A."/>
            <person name="Aluvathingal J."/>
            <person name="Nadendla S."/>
            <person name="Lowell S."/>
            <person name="Myers T."/>
            <person name="Yan Y."/>
            <person name="Sichtig H."/>
        </authorList>
    </citation>
    <scope>NUCLEOTIDE SEQUENCE [LARGE SCALE GENOMIC DNA]</scope>
    <source>
        <strain evidence="18 19">FDAARGOS_990</strain>
    </source>
</reference>
<organism evidence="18 19">
    <name type="scientific">Brevibacterium casei</name>
    <dbReference type="NCBI Taxonomy" id="33889"/>
    <lineage>
        <taxon>Bacteria</taxon>
        <taxon>Bacillati</taxon>
        <taxon>Actinomycetota</taxon>
        <taxon>Actinomycetes</taxon>
        <taxon>Micrococcales</taxon>
        <taxon>Brevibacteriaceae</taxon>
        <taxon>Brevibacterium</taxon>
    </lineage>
</organism>
<dbReference type="InterPro" id="IPR020835">
    <property type="entry name" value="Catalase_sf"/>
</dbReference>
<feature type="region of interest" description="Disordered" evidence="16">
    <location>
        <begin position="1"/>
        <end position="64"/>
    </location>
</feature>
<sequence length="717" mass="78221">MGDDDMAGDRPGVPGNPTPAEPTPEEPTTPHPPLPPKPDQSGPRPTTPTGVRSRDSYAAQAQQGDWLTSAQGARLADTDHSLKAGPRGPVLLQDHHLREKITHFDHERIPERVVHARGAAAHGTFVAYGNASSVTKAEFLRKGVETPVFTRFSSVVGSRGSADAVRDTRGFSTKFYTSDGVFDLVGNNIPVFFIQDAIKFPDVVHAAKPQPDREIPQAQSAHDTFWDFVSLHTEATHHTMWQMSDRGIPRSFRTMEGFGIHTFRVENADGDTSLVKFHWKPTAGVHSLIWEEAQMINGIDPDFHRRDLADAIEAGAYPEWELGIQVFPDTADETFEGIDLLDPTKLVPEELVAVQPVGKLTLNRNPSNYFAETEQVAFHPGHLVPGIDVTNDPLLQGRLFSYLDTQISRLGGPNFSQIPINRPHCPVNDMFRDGMHQTAVHSGVAPYKPNTMDGGNPFAADPEDDHTFVDIAQELPESSKERRSPVSFDDHFTQARMFWLSLTPVEQSHLVDAFAFELGKCWDETIRQREVDVLASVDADLAQRVADGLGLTPGKPSTSPAEEAAASPALSQIGKKWPVDGRKVGVVTGAKTDPTNVVAARNRLVEAGMVPLIIAPVGGRIGDVPIERTYLTAASSEFDALVVLDGVDSDPVVDLLLSEAWRHLKFIAIVDDSAAPLEESGVPVSGPGTITGEAVREVVTELKESLEEHRAWSRADV</sequence>
<evidence type="ECO:0000256" key="1">
    <source>
        <dbReference type="ARBA" id="ARBA00001971"/>
    </source>
</evidence>
<dbReference type="InterPro" id="IPR024712">
    <property type="entry name" value="Catalase_clade2"/>
</dbReference>
<keyword evidence="6 10" id="KW-0479">Metal-binding</keyword>
<keyword evidence="7 10" id="KW-0560">Oxidoreductase</keyword>
<dbReference type="SUPFAM" id="SSF56634">
    <property type="entry name" value="Heme-dependent catalase-like"/>
    <property type="match status" value="1"/>
</dbReference>